<protein>
    <submittedName>
        <fullName evidence="2">Metallo-beta-lactamase domain protein</fullName>
    </submittedName>
</protein>
<sequence length="312" mass="35127">MSMSSFFTIDTEYAGLKQVASAYLIEEEGHGIVIETNTTHAIPKILSAIENHLIDVHRIEYIIVTHVHLDHAGGAWLLLEKCPNAVLLAHPKTAKHLIDPSLLIKSATSVYGKANFHKLYGEIKPIPKERVRVMEHGEFLDWRGHSFEFIYTKGHANHHFCIYDKKLNGVFTGDSFGISYPNLENGKSFIFPTTTPTDFDAKEAIHSIDLILGTGANVCYLTHYGPIQNINHWAVDLKKGLTLCHDAMTDLKNIPKGNRLSFMESKVKEMMQILAEGNEVSLTEKDWSLLHLDVNLNAQGLVYAFEKSEKYL</sequence>
<dbReference type="InterPro" id="IPR050855">
    <property type="entry name" value="NDM-1-like"/>
</dbReference>
<proteinExistence type="predicted"/>
<name>A0A5E8HEK3_9LEPT</name>
<dbReference type="PANTHER" id="PTHR42951">
    <property type="entry name" value="METALLO-BETA-LACTAMASE DOMAIN-CONTAINING"/>
    <property type="match status" value="1"/>
</dbReference>
<evidence type="ECO:0000313" key="3">
    <source>
        <dbReference type="Proteomes" id="UP000013996"/>
    </source>
</evidence>
<dbReference type="EMBL" id="AOGX02000015">
    <property type="protein sequence ID" value="EOQ89233.1"/>
    <property type="molecule type" value="Genomic_DNA"/>
</dbReference>
<dbReference type="Pfam" id="PF00753">
    <property type="entry name" value="Lactamase_B"/>
    <property type="match status" value="1"/>
</dbReference>
<evidence type="ECO:0000259" key="1">
    <source>
        <dbReference type="SMART" id="SM00849"/>
    </source>
</evidence>
<dbReference type="Gene3D" id="3.60.15.10">
    <property type="entry name" value="Ribonuclease Z/Hydroxyacylglutathione hydrolase-like"/>
    <property type="match status" value="1"/>
</dbReference>
<feature type="domain" description="Metallo-beta-lactamase" evidence="1">
    <location>
        <begin position="19"/>
        <end position="223"/>
    </location>
</feature>
<dbReference type="Proteomes" id="UP000013996">
    <property type="component" value="Unassembled WGS sequence"/>
</dbReference>
<dbReference type="SMART" id="SM00849">
    <property type="entry name" value="Lactamase_B"/>
    <property type="match status" value="1"/>
</dbReference>
<dbReference type="InterPro" id="IPR037482">
    <property type="entry name" value="ST1585_MBL-fold"/>
</dbReference>
<organism evidence="2 3">
    <name type="scientific">Leptospira yanagawae serovar Saopaulo str. Sao Paulo = ATCC 700523</name>
    <dbReference type="NCBI Taxonomy" id="1249483"/>
    <lineage>
        <taxon>Bacteria</taxon>
        <taxon>Pseudomonadati</taxon>
        <taxon>Spirochaetota</taxon>
        <taxon>Spirochaetia</taxon>
        <taxon>Leptospirales</taxon>
        <taxon>Leptospiraceae</taxon>
        <taxon>Leptospira</taxon>
    </lineage>
</organism>
<dbReference type="STRING" id="1249483.LEP1GSC202_1864"/>
<accession>A0A5E8HEK3</accession>
<dbReference type="InterPro" id="IPR036866">
    <property type="entry name" value="RibonucZ/Hydroxyglut_hydro"/>
</dbReference>
<dbReference type="CDD" id="cd07726">
    <property type="entry name" value="ST1585-like_MBL-fold"/>
    <property type="match status" value="1"/>
</dbReference>
<dbReference type="InterPro" id="IPR001279">
    <property type="entry name" value="Metallo-B-lactamas"/>
</dbReference>
<reference evidence="2 3" key="1">
    <citation type="submission" date="2013-04" db="EMBL/GenBank/DDBJ databases">
        <authorList>
            <person name="Harkins D.M."/>
            <person name="Durkin A.S."/>
            <person name="Brinkac L.M."/>
            <person name="Haft D.H."/>
            <person name="Selengut J.D."/>
            <person name="Sanka R."/>
            <person name="DePew J."/>
            <person name="Purushe J."/>
            <person name="Hartskeerl R.A."/>
            <person name="Ahmed A."/>
            <person name="van der Linden H."/>
            <person name="Goris M.G.A."/>
            <person name="Vinetz J.M."/>
            <person name="Sutton G.G."/>
            <person name="Nierman W.C."/>
            <person name="Fouts D.E."/>
        </authorList>
    </citation>
    <scope>NUCLEOTIDE SEQUENCE [LARGE SCALE GENOMIC DNA]</scope>
    <source>
        <strain evidence="2 3">Sao Paulo</strain>
    </source>
</reference>
<comment type="caution">
    <text evidence="2">The sequence shown here is derived from an EMBL/GenBank/DDBJ whole genome shotgun (WGS) entry which is preliminary data.</text>
</comment>
<dbReference type="SUPFAM" id="SSF56281">
    <property type="entry name" value="Metallo-hydrolase/oxidoreductase"/>
    <property type="match status" value="1"/>
</dbReference>
<dbReference type="AlphaFoldDB" id="A0A5E8HEK3"/>
<evidence type="ECO:0000313" key="2">
    <source>
        <dbReference type="EMBL" id="EOQ89233.1"/>
    </source>
</evidence>
<dbReference type="PANTHER" id="PTHR42951:SF22">
    <property type="entry name" value="METALLO BETA-LACTAMASE SUPERFAMILY LIPOPROTEIN"/>
    <property type="match status" value="1"/>
</dbReference>
<gene>
    <name evidence="2" type="ORF">LEP1GSC202_1864</name>
</gene>